<proteinExistence type="predicted"/>
<dbReference type="Proteomes" id="UP000061018">
    <property type="component" value="Chromosome"/>
</dbReference>
<reference evidence="2" key="1">
    <citation type="journal article" date="2015" name="J. Biotechnol.">
        <title>Complete genome sequence of Streptomyces ambofaciens ATCC 23877, the spiramycin producer.</title>
        <authorList>
            <person name="Thibessard A."/>
            <person name="Haas D."/>
            <person name="Gerbaud C."/>
            <person name="Aigle B."/>
            <person name="Lautru S."/>
            <person name="Pernodet J.L."/>
            <person name="Leblond P."/>
        </authorList>
    </citation>
    <scope>NUCLEOTIDE SEQUENCE [LARGE SCALE GENOMIC DNA]</scope>
    <source>
        <strain evidence="2">ATCC 23877 / 3486 / DSM 40053 / JCM 4204 / NBRC 12836 / NRRL B-2516</strain>
    </source>
</reference>
<evidence type="ECO:0000313" key="2">
    <source>
        <dbReference type="Proteomes" id="UP000061018"/>
    </source>
</evidence>
<gene>
    <name evidence="1" type="ORF">SAM23877_7503</name>
</gene>
<dbReference type="KEGG" id="samb:SAM23877_7503"/>
<sequence>MGVGVRRPGGAGRLGLGVGVREGIVRGRACGVSPVPAGAGPQRQQADGKGVRRDGCGRAVFGGLWAAKGPGVTAPP</sequence>
<accession>A0A0K2B5K3</accession>
<protein>
    <submittedName>
        <fullName evidence="1">Uncharacterized protein</fullName>
    </submittedName>
</protein>
<dbReference type="EMBL" id="CP012382">
    <property type="protein sequence ID" value="AKZ60544.1"/>
    <property type="molecule type" value="Genomic_DNA"/>
</dbReference>
<name>A0A0K2B5K3_STRA7</name>
<organism evidence="1 2">
    <name type="scientific">Streptomyces ambofaciens (strain ATCC 23877 / 3486 / DSM 40053 / JCM 4204 / NBRC 12836 / NRRL B-2516)</name>
    <dbReference type="NCBI Taxonomy" id="278992"/>
    <lineage>
        <taxon>Bacteria</taxon>
        <taxon>Bacillati</taxon>
        <taxon>Actinomycetota</taxon>
        <taxon>Actinomycetes</taxon>
        <taxon>Kitasatosporales</taxon>
        <taxon>Streptomycetaceae</taxon>
        <taxon>Streptomyces</taxon>
    </lineage>
</organism>
<evidence type="ECO:0000313" key="1">
    <source>
        <dbReference type="EMBL" id="AKZ60544.1"/>
    </source>
</evidence>
<dbReference type="AlphaFoldDB" id="A0A0K2B5K3"/>